<dbReference type="FunFam" id="3.30.200.20:FF:000354">
    <property type="entry name" value="AGC/YANK protein kinase"/>
    <property type="match status" value="1"/>
</dbReference>
<feature type="compositionally biased region" description="Polar residues" evidence="7">
    <location>
        <begin position="394"/>
        <end position="404"/>
    </location>
</feature>
<dbReference type="STRING" id="502779.C1GRU1"/>
<dbReference type="PANTHER" id="PTHR24355">
    <property type="entry name" value="G PROTEIN-COUPLED RECEPTOR KINASE/RIBOSOMAL PROTEIN S6 KINASE"/>
    <property type="match status" value="1"/>
</dbReference>
<evidence type="ECO:0000259" key="8">
    <source>
        <dbReference type="PROSITE" id="PS50011"/>
    </source>
</evidence>
<dbReference type="FunFam" id="1.10.510.10:FF:000469">
    <property type="entry name" value="Serine/threonine-protein kinase 32B"/>
    <property type="match status" value="1"/>
</dbReference>
<keyword evidence="5 6" id="KW-0067">ATP-binding</keyword>
<dbReference type="Gene3D" id="3.30.200.20">
    <property type="entry name" value="Phosphorylase Kinase, domain 1"/>
    <property type="match status" value="1"/>
</dbReference>
<feature type="compositionally biased region" description="Polar residues" evidence="7">
    <location>
        <begin position="376"/>
        <end position="387"/>
    </location>
</feature>
<keyword evidence="3 6" id="KW-0547">Nucleotide-binding</keyword>
<dbReference type="PROSITE" id="PS50011">
    <property type="entry name" value="PROTEIN_KINASE_DOM"/>
    <property type="match status" value="1"/>
</dbReference>
<keyword evidence="11" id="KW-1185">Reference proteome</keyword>
<evidence type="ECO:0000313" key="11">
    <source>
        <dbReference type="Proteomes" id="UP000002059"/>
    </source>
</evidence>
<dbReference type="HOGENOM" id="CLU_000288_63_43_1"/>
<dbReference type="OrthoDB" id="354826at2759"/>
<feature type="binding site" evidence="6">
    <location>
        <position position="53"/>
    </location>
    <ligand>
        <name>ATP</name>
        <dbReference type="ChEBI" id="CHEBI:30616"/>
    </ligand>
</feature>
<dbReference type="SMART" id="SM00220">
    <property type="entry name" value="S_TKc"/>
    <property type="match status" value="1"/>
</dbReference>
<sequence length="636" mass="70598">MGNSHGKQVCSSDAVNLNHFRLLRVVGKGAFGKVRIVERKDSGLTFALKYIRKDEVVRSESVRNIIRERRMLEHLNHPFLCNLRYSFQDIEYIYLVVDLMNGGDLRFHISRKSFTEDAVRFWIASLACALRYIHSQGIIHRDLKPDNVLLDSEGHVHLADFNVASDFKPSKPLTSKSGTLAYLAPEVFEGSGYLNEVDWWSLGVTFYECIYNKRPFDGRSHDALSENVRRVQPKYYVTNPAVTVPCLRAIASLLEKDRTKRIGAAGFDSFESHPFFEDIDFDALERKEIAPIFTPSSEKTNFDATYDLEELLLEEAPLEARARRQKPRAELKEDATAKEIREDELHRVIETMFEPFDYTTVSYKGTAAAAIAASSNPEDCMNSTSSTHTRHASQPRSGSGSPSLKTERSLSRSNASDTFNSFSETDRYPHEPQRHASGRQSGSPPRRPRPSPTSQPNSQAYHPPPPIPQRNRGATRKTSKGGGVQMVLEETGSWSNLADQSSAAPGDGDGGGDVIKAKGSSGSNSGMLSFLSRKKGRERSPKPMEPGVLGKEDGVIRVEDAGDIVSFAISYEFGVYLTGNSSGESHSTSQKFRKVSTRLTHVVLAGIFILTIEESDPRSPWNAPIQSSNLGTSLSI</sequence>
<dbReference type="PROSITE" id="PS00108">
    <property type="entry name" value="PROTEIN_KINASE_ST"/>
    <property type="match status" value="1"/>
</dbReference>
<evidence type="ECO:0000259" key="9">
    <source>
        <dbReference type="PROSITE" id="PS51285"/>
    </source>
</evidence>
<dbReference type="InterPro" id="IPR000961">
    <property type="entry name" value="AGC-kinase_C"/>
</dbReference>
<proteinExistence type="predicted"/>
<dbReference type="CDD" id="cd05578">
    <property type="entry name" value="STKc_Yank1"/>
    <property type="match status" value="1"/>
</dbReference>
<accession>C1GRU1</accession>
<dbReference type="KEGG" id="pbl:PAAG_01236"/>
<dbReference type="InterPro" id="IPR017441">
    <property type="entry name" value="Protein_kinase_ATP_BS"/>
</dbReference>
<dbReference type="VEuPathDB" id="FungiDB:PAAG_01236"/>
<name>C1GRU1_PARBA</name>
<dbReference type="GO" id="GO:0007186">
    <property type="term" value="P:G protein-coupled receptor signaling pathway"/>
    <property type="evidence" value="ECO:0007669"/>
    <property type="project" value="TreeGrafter"/>
</dbReference>
<dbReference type="PANTHER" id="PTHR24355:SF30">
    <property type="entry name" value="SERINE_THREONINE-PROTEIN KINASE 32B ISOFORM X1"/>
    <property type="match status" value="1"/>
</dbReference>
<dbReference type="RefSeq" id="XP_015701060.1">
    <property type="nucleotide sequence ID" value="XM_015844279.1"/>
</dbReference>
<reference evidence="10 11" key="1">
    <citation type="journal article" date="2011" name="PLoS Genet.">
        <title>Comparative genomic analysis of human fungal pathogens causing paracoccidioidomycosis.</title>
        <authorList>
            <person name="Desjardins C.A."/>
            <person name="Champion M.D."/>
            <person name="Holder J.W."/>
            <person name="Muszewska A."/>
            <person name="Goldberg J."/>
            <person name="Bailao A.M."/>
            <person name="Brigido M.M."/>
            <person name="Ferreira M.E."/>
            <person name="Garcia A.M."/>
            <person name="Grynberg M."/>
            <person name="Gujja S."/>
            <person name="Heiman D.I."/>
            <person name="Henn M.R."/>
            <person name="Kodira C.D."/>
            <person name="Leon-Narvaez H."/>
            <person name="Longo L.V."/>
            <person name="Ma L.J."/>
            <person name="Malavazi I."/>
            <person name="Matsuo A.L."/>
            <person name="Morais F.V."/>
            <person name="Pereira M."/>
            <person name="Rodriguez-Brito S."/>
            <person name="Sakthikumar S."/>
            <person name="Salem-Izacc S.M."/>
            <person name="Sykes S.M."/>
            <person name="Teixeira M.M."/>
            <person name="Vallejo M.C."/>
            <person name="Walter M.E."/>
            <person name="Yandava C."/>
            <person name="Young S."/>
            <person name="Zeng Q."/>
            <person name="Zucker J."/>
            <person name="Felipe M.S."/>
            <person name="Goldman G.H."/>
            <person name="Haas B.J."/>
            <person name="McEwen J.G."/>
            <person name="Nino-Vega G."/>
            <person name="Puccia R."/>
            <person name="San-Blas G."/>
            <person name="Soares C.M."/>
            <person name="Birren B.W."/>
            <person name="Cuomo C.A."/>
        </authorList>
    </citation>
    <scope>NUCLEOTIDE SEQUENCE [LARGE SCALE GENOMIC DNA]</scope>
    <source>
        <strain evidence="11">ATCC MYA-826 / Pb01</strain>
    </source>
</reference>
<dbReference type="GO" id="GO:0001664">
    <property type="term" value="F:G protein-coupled receptor binding"/>
    <property type="evidence" value="ECO:0007669"/>
    <property type="project" value="TreeGrafter"/>
</dbReference>
<dbReference type="PROSITE" id="PS51285">
    <property type="entry name" value="AGC_KINASE_CTER"/>
    <property type="match status" value="1"/>
</dbReference>
<evidence type="ECO:0000256" key="3">
    <source>
        <dbReference type="ARBA" id="ARBA00022741"/>
    </source>
</evidence>
<feature type="compositionally biased region" description="Polar residues" evidence="7">
    <location>
        <begin position="624"/>
        <end position="636"/>
    </location>
</feature>
<feature type="compositionally biased region" description="Basic and acidic residues" evidence="7">
    <location>
        <begin position="424"/>
        <end position="434"/>
    </location>
</feature>
<feature type="compositionally biased region" description="Polar residues" evidence="7">
    <location>
        <begin position="494"/>
        <end position="503"/>
    </location>
</feature>
<evidence type="ECO:0000256" key="2">
    <source>
        <dbReference type="ARBA" id="ARBA00022679"/>
    </source>
</evidence>
<dbReference type="EMBL" id="KN293993">
    <property type="protein sequence ID" value="EEH38315.2"/>
    <property type="molecule type" value="Genomic_DNA"/>
</dbReference>
<dbReference type="GeneID" id="9100115"/>
<gene>
    <name evidence="10" type="ORF">PAAG_01236</name>
</gene>
<dbReference type="SUPFAM" id="SSF56112">
    <property type="entry name" value="Protein kinase-like (PK-like)"/>
    <property type="match status" value="1"/>
</dbReference>
<keyword evidence="1" id="KW-0723">Serine/threonine-protein kinase</keyword>
<organism evidence="10 11">
    <name type="scientific">Paracoccidioides lutzii (strain ATCC MYA-826 / Pb01)</name>
    <name type="common">Paracoccidioides brasiliensis</name>
    <dbReference type="NCBI Taxonomy" id="502779"/>
    <lineage>
        <taxon>Eukaryota</taxon>
        <taxon>Fungi</taxon>
        <taxon>Dikarya</taxon>
        <taxon>Ascomycota</taxon>
        <taxon>Pezizomycotina</taxon>
        <taxon>Eurotiomycetes</taxon>
        <taxon>Eurotiomycetidae</taxon>
        <taxon>Onygenales</taxon>
        <taxon>Ajellomycetaceae</taxon>
        <taxon>Paracoccidioides</taxon>
    </lineage>
</organism>
<feature type="region of interest" description="Disordered" evidence="7">
    <location>
        <begin position="376"/>
        <end position="482"/>
    </location>
</feature>
<dbReference type="Gene3D" id="1.10.510.10">
    <property type="entry name" value="Transferase(Phosphotransferase) domain 1"/>
    <property type="match status" value="1"/>
</dbReference>
<dbReference type="InterPro" id="IPR011009">
    <property type="entry name" value="Kinase-like_dom_sf"/>
</dbReference>
<dbReference type="PROSITE" id="PS00107">
    <property type="entry name" value="PROTEIN_KINASE_ATP"/>
    <property type="match status" value="1"/>
</dbReference>
<evidence type="ECO:0000313" key="10">
    <source>
        <dbReference type="EMBL" id="EEH38315.2"/>
    </source>
</evidence>
<dbReference type="InterPro" id="IPR000719">
    <property type="entry name" value="Prot_kinase_dom"/>
</dbReference>
<feature type="compositionally biased region" description="Polar residues" evidence="7">
    <location>
        <begin position="411"/>
        <end position="423"/>
    </location>
</feature>
<dbReference type="Proteomes" id="UP000002059">
    <property type="component" value="Partially assembled WGS sequence"/>
</dbReference>
<feature type="domain" description="Protein kinase" evidence="8">
    <location>
        <begin position="20"/>
        <end position="276"/>
    </location>
</feature>
<evidence type="ECO:0000256" key="6">
    <source>
        <dbReference type="PROSITE-ProRule" id="PRU10141"/>
    </source>
</evidence>
<evidence type="ECO:0000256" key="1">
    <source>
        <dbReference type="ARBA" id="ARBA00022527"/>
    </source>
</evidence>
<evidence type="ECO:0000256" key="4">
    <source>
        <dbReference type="ARBA" id="ARBA00022777"/>
    </source>
</evidence>
<dbReference type="OMA" id="CEVDWWS"/>
<dbReference type="eggNOG" id="KOG0598">
    <property type="taxonomic scope" value="Eukaryota"/>
</dbReference>
<keyword evidence="4 10" id="KW-0418">Kinase</keyword>
<feature type="region of interest" description="Disordered" evidence="7">
    <location>
        <begin position="494"/>
        <end position="549"/>
    </location>
</feature>
<dbReference type="InterPro" id="IPR008271">
    <property type="entry name" value="Ser/Thr_kinase_AS"/>
</dbReference>
<keyword evidence="2" id="KW-0808">Transferase</keyword>
<feature type="domain" description="AGC-kinase C-terminal" evidence="9">
    <location>
        <begin position="277"/>
        <end position="368"/>
    </location>
</feature>
<dbReference type="GO" id="GO:0005524">
    <property type="term" value="F:ATP binding"/>
    <property type="evidence" value="ECO:0007669"/>
    <property type="project" value="UniProtKB-UniRule"/>
</dbReference>
<evidence type="ECO:0000256" key="5">
    <source>
        <dbReference type="ARBA" id="ARBA00022840"/>
    </source>
</evidence>
<protein>
    <submittedName>
        <fullName evidence="10">Kinase C eta b</fullName>
    </submittedName>
</protein>
<dbReference type="GO" id="GO:0009966">
    <property type="term" value="P:regulation of signal transduction"/>
    <property type="evidence" value="ECO:0007669"/>
    <property type="project" value="TreeGrafter"/>
</dbReference>
<evidence type="ECO:0000256" key="7">
    <source>
        <dbReference type="SAM" id="MobiDB-lite"/>
    </source>
</evidence>
<dbReference type="Pfam" id="PF00069">
    <property type="entry name" value="Pkinase"/>
    <property type="match status" value="1"/>
</dbReference>
<feature type="region of interest" description="Disordered" evidence="7">
    <location>
        <begin position="617"/>
        <end position="636"/>
    </location>
</feature>
<dbReference type="AlphaFoldDB" id="C1GRU1"/>
<dbReference type="GO" id="GO:0004703">
    <property type="term" value="F:G protein-coupled receptor kinase activity"/>
    <property type="evidence" value="ECO:0007669"/>
    <property type="project" value="TreeGrafter"/>
</dbReference>